<gene>
    <name evidence="1" type="ORF">FF38_01078</name>
</gene>
<name>A0A0L0CEY4_LUCCU</name>
<evidence type="ECO:0000313" key="2">
    <source>
        <dbReference type="Proteomes" id="UP000037069"/>
    </source>
</evidence>
<comment type="caution">
    <text evidence="1">The sequence shown here is derived from an EMBL/GenBank/DDBJ whole genome shotgun (WGS) entry which is preliminary data.</text>
</comment>
<evidence type="ECO:0008006" key="3">
    <source>
        <dbReference type="Google" id="ProtNLM"/>
    </source>
</evidence>
<protein>
    <recommendedName>
        <fullName evidence="3">F-box domain-containing protein</fullName>
    </recommendedName>
</protein>
<keyword evidence="2" id="KW-1185">Reference proteome</keyword>
<accession>A0A0L0CEY4</accession>
<evidence type="ECO:0000313" key="1">
    <source>
        <dbReference type="EMBL" id="KNC30806.1"/>
    </source>
</evidence>
<dbReference type="AlphaFoldDB" id="A0A0L0CEY4"/>
<proteinExistence type="predicted"/>
<dbReference type="EMBL" id="JRES01000493">
    <property type="protein sequence ID" value="KNC30806.1"/>
    <property type="molecule type" value="Genomic_DNA"/>
</dbReference>
<reference evidence="1 2" key="1">
    <citation type="journal article" date="2015" name="Nat. Commun.">
        <title>Lucilia cuprina genome unlocks parasitic fly biology to underpin future interventions.</title>
        <authorList>
            <person name="Anstead C.A."/>
            <person name="Korhonen P.K."/>
            <person name="Young N.D."/>
            <person name="Hall R.S."/>
            <person name="Jex A.R."/>
            <person name="Murali S.C."/>
            <person name="Hughes D.S."/>
            <person name="Lee S.F."/>
            <person name="Perry T."/>
            <person name="Stroehlein A.J."/>
            <person name="Ansell B.R."/>
            <person name="Breugelmans B."/>
            <person name="Hofmann A."/>
            <person name="Qu J."/>
            <person name="Dugan S."/>
            <person name="Lee S.L."/>
            <person name="Chao H."/>
            <person name="Dinh H."/>
            <person name="Han Y."/>
            <person name="Doddapaneni H.V."/>
            <person name="Worley K.C."/>
            <person name="Muzny D.M."/>
            <person name="Ioannidis P."/>
            <person name="Waterhouse R.M."/>
            <person name="Zdobnov E.M."/>
            <person name="James P.J."/>
            <person name="Bagnall N.H."/>
            <person name="Kotze A.C."/>
            <person name="Gibbs R.A."/>
            <person name="Richards S."/>
            <person name="Batterham P."/>
            <person name="Gasser R.B."/>
        </authorList>
    </citation>
    <scope>NUCLEOTIDE SEQUENCE [LARGE SCALE GENOMIC DNA]</scope>
    <source>
        <strain evidence="1 2">LS</strain>
        <tissue evidence="1">Full body</tissue>
    </source>
</reference>
<dbReference type="Proteomes" id="UP000037069">
    <property type="component" value="Unassembled WGS sequence"/>
</dbReference>
<organism evidence="1 2">
    <name type="scientific">Lucilia cuprina</name>
    <name type="common">Green bottle fly</name>
    <name type="synonym">Australian sheep blowfly</name>
    <dbReference type="NCBI Taxonomy" id="7375"/>
    <lineage>
        <taxon>Eukaryota</taxon>
        <taxon>Metazoa</taxon>
        <taxon>Ecdysozoa</taxon>
        <taxon>Arthropoda</taxon>
        <taxon>Hexapoda</taxon>
        <taxon>Insecta</taxon>
        <taxon>Pterygota</taxon>
        <taxon>Neoptera</taxon>
        <taxon>Endopterygota</taxon>
        <taxon>Diptera</taxon>
        <taxon>Brachycera</taxon>
        <taxon>Muscomorpha</taxon>
        <taxon>Oestroidea</taxon>
        <taxon>Calliphoridae</taxon>
        <taxon>Luciliinae</taxon>
        <taxon>Lucilia</taxon>
    </lineage>
</organism>
<sequence length="93" mass="10869">MEIQQLEILDQVISNPYLLANIFKYTNLQTQLKLAKICNYFQNVIAFPNIRKLCIENCFGDSFKAPILRKENVPSDIFELLRVFIKTSTEIKI</sequence>